<dbReference type="Gene3D" id="3.30.720.100">
    <property type="match status" value="1"/>
</dbReference>
<proteinExistence type="predicted"/>
<dbReference type="OMA" id="GVSWQLM"/>
<dbReference type="Gene3D" id="3.10.180.10">
    <property type="entry name" value="2,3-Dihydroxybiphenyl 1,2-Dioxygenase, domain 1"/>
    <property type="match status" value="1"/>
</dbReference>
<dbReference type="SUPFAM" id="SSF54593">
    <property type="entry name" value="Glyoxalase/Bleomycin resistance protein/Dihydroxybiphenyl dioxygenase"/>
    <property type="match status" value="2"/>
</dbReference>
<sequence length="310" mass="34075">MSLQRIIPNIWINREAEVAGRFYAEALPFTDAEVEARYPETGLADLQAEFAGAPLTVAVTVAGTRLTLVNGGDEFRTTPALSFMLNFDPLLFGGSDETATTAARTALDRTWEALCEGGSVLMELGKYPFSPHYGWVADRYGVNWQLMLTDPSGDPRPFLVPTLMFGGDAQDKAVEAADFYTSLFADVPGGSGSGHRFPYGEPTGPASADALSFGEFRIGNQWFVGNDMGYDHGFGFTEGVSLEFRCADQDEIDRIWSALSAVPEAEQCGWLKDRFGVSWQVVPENLAELMERPDAYEHMMAMKKLVIEDF</sequence>
<accession>A0A0X8XUE2</accession>
<gene>
    <name evidence="2" type="ORF">CVAR292_00026</name>
</gene>
<reference evidence="3" key="1">
    <citation type="submission" date="2015-11" db="EMBL/GenBank/DDBJ databases">
        <authorList>
            <person name="Dugat-Bony E."/>
        </authorList>
    </citation>
    <scope>NUCLEOTIDE SEQUENCE [LARGE SCALE GENOMIC DNA]</scope>
    <source>
        <strain evidence="3">Mu292</strain>
    </source>
</reference>
<evidence type="ECO:0000313" key="2">
    <source>
        <dbReference type="EMBL" id="CUU64723.1"/>
    </source>
</evidence>
<dbReference type="InterPro" id="IPR029068">
    <property type="entry name" value="Glyas_Bleomycin-R_OHBP_Dase"/>
</dbReference>
<name>A0A0X8XUE2_9CORY</name>
<evidence type="ECO:0000313" key="3">
    <source>
        <dbReference type="Proteomes" id="UP000182498"/>
    </source>
</evidence>
<keyword evidence="3" id="KW-1185">Reference proteome</keyword>
<feature type="domain" description="PhnB-like" evidence="1">
    <location>
        <begin position="4"/>
        <end position="146"/>
    </location>
</feature>
<dbReference type="OrthoDB" id="9806473at2"/>
<dbReference type="AlphaFoldDB" id="A0A0X8XUE2"/>
<protein>
    <submittedName>
        <fullName evidence="2">Uncharacterized protein conserved in bacteria</fullName>
    </submittedName>
</protein>
<evidence type="ECO:0000259" key="1">
    <source>
        <dbReference type="Pfam" id="PF06983"/>
    </source>
</evidence>
<feature type="domain" description="PhnB-like" evidence="1">
    <location>
        <begin position="159"/>
        <end position="282"/>
    </location>
</feature>
<dbReference type="PANTHER" id="PTHR33990">
    <property type="entry name" value="PROTEIN YJDN-RELATED"/>
    <property type="match status" value="1"/>
</dbReference>
<organism evidence="2 3">
    <name type="scientific">Corynebacterium variabile</name>
    <dbReference type="NCBI Taxonomy" id="1727"/>
    <lineage>
        <taxon>Bacteria</taxon>
        <taxon>Bacillati</taxon>
        <taxon>Actinomycetota</taxon>
        <taxon>Actinomycetes</taxon>
        <taxon>Mycobacteriales</taxon>
        <taxon>Corynebacteriaceae</taxon>
        <taxon>Corynebacterium</taxon>
    </lineage>
</organism>
<dbReference type="EMBL" id="FAUH01000001">
    <property type="protein sequence ID" value="CUU64723.1"/>
    <property type="molecule type" value="Genomic_DNA"/>
</dbReference>
<dbReference type="Gene3D" id="3.30.720.110">
    <property type="match status" value="1"/>
</dbReference>
<dbReference type="CDD" id="cd06588">
    <property type="entry name" value="PhnB_like"/>
    <property type="match status" value="2"/>
</dbReference>
<dbReference type="Proteomes" id="UP000182498">
    <property type="component" value="Unassembled WGS sequence"/>
</dbReference>
<dbReference type="RefSeq" id="WP_014010628.1">
    <property type="nucleotide sequence ID" value="NZ_FAUH01000001.1"/>
</dbReference>
<dbReference type="Pfam" id="PF06983">
    <property type="entry name" value="3-dmu-9_3-mt"/>
    <property type="match status" value="2"/>
</dbReference>
<dbReference type="InterPro" id="IPR028973">
    <property type="entry name" value="PhnB-like"/>
</dbReference>